<dbReference type="InterPro" id="IPR041682">
    <property type="entry name" value="AAA_14"/>
</dbReference>
<gene>
    <name evidence="2" type="ORF">LH29_00035</name>
</gene>
<dbReference type="Pfam" id="PF13173">
    <property type="entry name" value="AAA_14"/>
    <property type="match status" value="1"/>
</dbReference>
<reference evidence="2 3" key="1">
    <citation type="submission" date="2014-09" db="EMBL/GenBank/DDBJ databases">
        <title>Draft Genome Sequence of Draconibacterium sp. JN14CK-3.</title>
        <authorList>
            <person name="Dong C."/>
            <person name="Lai Q."/>
            <person name="Shao Z."/>
        </authorList>
    </citation>
    <scope>NUCLEOTIDE SEQUENCE [LARGE SCALE GENOMIC DNA]</scope>
    <source>
        <strain evidence="2 3">JN14CK-3</strain>
    </source>
</reference>
<dbReference type="AlphaFoldDB" id="A0A0D8JB72"/>
<evidence type="ECO:0000313" key="3">
    <source>
        <dbReference type="Proteomes" id="UP000032544"/>
    </source>
</evidence>
<protein>
    <recommendedName>
        <fullName evidence="1">AAA+ ATPase domain-containing protein</fullName>
    </recommendedName>
</protein>
<comment type="caution">
    <text evidence="2">The sequence shown here is derived from an EMBL/GenBank/DDBJ whole genome shotgun (WGS) entry which is preliminary data.</text>
</comment>
<accession>A0A0D8JB72</accession>
<dbReference type="SMART" id="SM00382">
    <property type="entry name" value="AAA"/>
    <property type="match status" value="1"/>
</dbReference>
<dbReference type="OrthoDB" id="9801840at2"/>
<dbReference type="STRING" id="1544798.LH29_00035"/>
<dbReference type="Pfam" id="PF13635">
    <property type="entry name" value="DUF4143"/>
    <property type="match status" value="1"/>
</dbReference>
<dbReference type="SUPFAM" id="SSF52540">
    <property type="entry name" value="P-loop containing nucleoside triphosphate hydrolases"/>
    <property type="match status" value="1"/>
</dbReference>
<dbReference type="Gene3D" id="3.40.50.300">
    <property type="entry name" value="P-loop containing nucleotide triphosphate hydrolases"/>
    <property type="match status" value="1"/>
</dbReference>
<feature type="domain" description="AAA+ ATPase" evidence="1">
    <location>
        <begin position="20"/>
        <end position="141"/>
    </location>
</feature>
<organism evidence="2 3">
    <name type="scientific">Draconibacterium sediminis</name>
    <dbReference type="NCBI Taxonomy" id="1544798"/>
    <lineage>
        <taxon>Bacteria</taxon>
        <taxon>Pseudomonadati</taxon>
        <taxon>Bacteroidota</taxon>
        <taxon>Bacteroidia</taxon>
        <taxon>Marinilabiliales</taxon>
        <taxon>Prolixibacteraceae</taxon>
        <taxon>Draconibacterium</taxon>
    </lineage>
</organism>
<evidence type="ECO:0000259" key="1">
    <source>
        <dbReference type="SMART" id="SM00382"/>
    </source>
</evidence>
<dbReference type="PANTHER" id="PTHR43566:SF1">
    <property type="entry name" value="AAA+ ATPASE DOMAIN-CONTAINING PROTEIN"/>
    <property type="match status" value="1"/>
</dbReference>
<dbReference type="PANTHER" id="PTHR43566">
    <property type="entry name" value="CONSERVED PROTEIN"/>
    <property type="match status" value="1"/>
</dbReference>
<dbReference type="EMBL" id="JRHC01000001">
    <property type="protein sequence ID" value="KJF43979.1"/>
    <property type="molecule type" value="Genomic_DNA"/>
</dbReference>
<evidence type="ECO:0000313" key="2">
    <source>
        <dbReference type="EMBL" id="KJF43979.1"/>
    </source>
</evidence>
<name>A0A0D8JB72_9BACT</name>
<proteinExistence type="predicted"/>
<sequence length="379" mass="44418">MRSKWYKRYLEEQPDKIFQKGKVFVLYGPRRVGKTELLKKLIAPFEGSIYAGTGDNMELRDILSSQKLSQLDLNFKSYDLIFIDEAQRIPQVGLALKLLIDHFPDKTIIVTGSSSFDLSNKIGEPLTGRSTTRILYPLSINELFPETGGMKIREQLENLIIFGSYPEALTSEDINEKTEYLYALRDSYLFKDILELENIKNPSKITDLLKLLAFQIGHEVSMTELGNNLGIAKQSVERYLDLLEKAFVIKKVGGFSRNLRKEVVKSSRYYFWDNGVRNAIINNFAPLSQRNDHGMLWENFLFMERIKTRHYKRIFANDYFWRTYDQQEIDLIEERDGKLYAYEFKFSPKKTRIPKAWEKAYPHAEFQVITKDNFIQFLI</sequence>
<dbReference type="Proteomes" id="UP000032544">
    <property type="component" value="Unassembled WGS sequence"/>
</dbReference>
<keyword evidence="3" id="KW-1185">Reference proteome</keyword>
<dbReference type="RefSeq" id="WP_052670456.1">
    <property type="nucleotide sequence ID" value="NZ_JRHC01000001.1"/>
</dbReference>
<dbReference type="InterPro" id="IPR003593">
    <property type="entry name" value="AAA+_ATPase"/>
</dbReference>
<dbReference type="InterPro" id="IPR025420">
    <property type="entry name" value="DUF4143"/>
</dbReference>
<dbReference type="InterPro" id="IPR027417">
    <property type="entry name" value="P-loop_NTPase"/>
</dbReference>